<dbReference type="Proteomes" id="UP000291591">
    <property type="component" value="Unassembled WGS sequence"/>
</dbReference>
<dbReference type="AlphaFoldDB" id="A0A4Q7V1V4"/>
<evidence type="ECO:0000256" key="2">
    <source>
        <dbReference type="ARBA" id="ARBA00023098"/>
    </source>
</evidence>
<organism evidence="4 5">
    <name type="scientific">Pseudonocardia sediminis</name>
    <dbReference type="NCBI Taxonomy" id="1397368"/>
    <lineage>
        <taxon>Bacteria</taxon>
        <taxon>Bacillati</taxon>
        <taxon>Actinomycetota</taxon>
        <taxon>Actinomycetes</taxon>
        <taxon>Pseudonocardiales</taxon>
        <taxon>Pseudonocardiaceae</taxon>
        <taxon>Pseudonocardia</taxon>
    </lineage>
</organism>
<sequence>MQDWEHIDFAVEDTIGQVWMDRPPVNAVNGAMYLEIKRFFSDVETHLPQARVIVLRGRGRHFCGGNDLAEFQTMTPGNAAERMRLVREAFWAIYDCPVPVIAAVHGAALGTGLAIAASCDLVVAAEGARFGLPEVNVGVMGGAKHLSRLVPQGVVRRLHLQGDPVPAAELQPYGGICEIVPEDQLDGAARDLARSIARHSPAVLRFAKRSLNAIEYLPLKEGYELEQGLTGELSAYADAKEAVNALVERRAPVYTGR</sequence>
<comment type="similarity">
    <text evidence="1">Belongs to the enoyl-CoA hydratase/isomerase family.</text>
</comment>
<accession>A0A4Q7V1V4</accession>
<dbReference type="PANTHER" id="PTHR11941:SF169">
    <property type="entry name" value="(7AS)-7A-METHYL-1,5-DIOXO-2,3,5,6,7,7A-HEXAHYDRO-1H-INDENE-CARBOXYL-COA HYDROLASE"/>
    <property type="match status" value="1"/>
</dbReference>
<comment type="caution">
    <text evidence="4">The sequence shown here is derived from an EMBL/GenBank/DDBJ whole genome shotgun (WGS) entry which is preliminary data.</text>
</comment>
<protein>
    <submittedName>
        <fullName evidence="4">Enoyl-CoA hydratase</fullName>
    </submittedName>
</protein>
<gene>
    <name evidence="4" type="ORF">EV383_4224</name>
</gene>
<evidence type="ECO:0000256" key="3">
    <source>
        <dbReference type="ARBA" id="ARBA00023239"/>
    </source>
</evidence>
<dbReference type="GO" id="GO:0006635">
    <property type="term" value="P:fatty acid beta-oxidation"/>
    <property type="evidence" value="ECO:0007669"/>
    <property type="project" value="TreeGrafter"/>
</dbReference>
<dbReference type="GO" id="GO:0016829">
    <property type="term" value="F:lyase activity"/>
    <property type="evidence" value="ECO:0007669"/>
    <property type="project" value="UniProtKB-KW"/>
</dbReference>
<dbReference type="InterPro" id="IPR001753">
    <property type="entry name" value="Enoyl-CoA_hydra/iso"/>
</dbReference>
<evidence type="ECO:0000313" key="4">
    <source>
        <dbReference type="EMBL" id="RZT87311.1"/>
    </source>
</evidence>
<dbReference type="EMBL" id="SHKL01000001">
    <property type="protein sequence ID" value="RZT87311.1"/>
    <property type="molecule type" value="Genomic_DNA"/>
</dbReference>
<dbReference type="PANTHER" id="PTHR11941">
    <property type="entry name" value="ENOYL-COA HYDRATASE-RELATED"/>
    <property type="match status" value="1"/>
</dbReference>
<dbReference type="Pfam" id="PF00378">
    <property type="entry name" value="ECH_1"/>
    <property type="match status" value="1"/>
</dbReference>
<name>A0A4Q7V1V4_PSEST</name>
<evidence type="ECO:0000256" key="1">
    <source>
        <dbReference type="ARBA" id="ARBA00005254"/>
    </source>
</evidence>
<evidence type="ECO:0000313" key="5">
    <source>
        <dbReference type="Proteomes" id="UP000291591"/>
    </source>
</evidence>
<keyword evidence="5" id="KW-1185">Reference proteome</keyword>
<dbReference type="Gene3D" id="3.90.226.10">
    <property type="entry name" value="2-enoyl-CoA Hydratase, Chain A, domain 1"/>
    <property type="match status" value="1"/>
</dbReference>
<reference evidence="4 5" key="1">
    <citation type="submission" date="2019-02" db="EMBL/GenBank/DDBJ databases">
        <title>Sequencing the genomes of 1000 actinobacteria strains.</title>
        <authorList>
            <person name="Klenk H.-P."/>
        </authorList>
    </citation>
    <scope>NUCLEOTIDE SEQUENCE [LARGE SCALE GENOMIC DNA]</scope>
    <source>
        <strain evidence="4 5">DSM 45779</strain>
    </source>
</reference>
<keyword evidence="2" id="KW-0443">Lipid metabolism</keyword>
<dbReference type="SUPFAM" id="SSF52096">
    <property type="entry name" value="ClpP/crotonase"/>
    <property type="match status" value="1"/>
</dbReference>
<proteinExistence type="inferred from homology"/>
<dbReference type="OrthoDB" id="2988772at2"/>
<dbReference type="CDD" id="cd06558">
    <property type="entry name" value="crotonase-like"/>
    <property type="match status" value="1"/>
</dbReference>
<keyword evidence="3" id="KW-0456">Lyase</keyword>
<dbReference type="InterPro" id="IPR029045">
    <property type="entry name" value="ClpP/crotonase-like_dom_sf"/>
</dbReference>